<dbReference type="eggNOG" id="COG0719">
    <property type="taxonomic scope" value="Bacteria"/>
</dbReference>
<protein>
    <submittedName>
        <fullName evidence="2">FeS assembly protein SufD</fullName>
    </submittedName>
</protein>
<gene>
    <name evidence="2" type="primary">sufD</name>
    <name evidence="2" type="ORF">SCULI_v1c08090</name>
</gene>
<dbReference type="KEGG" id="scq:SCULI_v1c08090"/>
<dbReference type="EMBL" id="CP006681">
    <property type="protein sequence ID" value="AHI53149.1"/>
    <property type="molecule type" value="Genomic_DNA"/>
</dbReference>
<evidence type="ECO:0000313" key="3">
    <source>
        <dbReference type="Proteomes" id="UP000019267"/>
    </source>
</evidence>
<dbReference type="InterPro" id="IPR037284">
    <property type="entry name" value="SUF_FeS_clus_asmbl_SufBD_sf"/>
</dbReference>
<dbReference type="STRING" id="1276246.SCULI_v1c08090"/>
<dbReference type="PANTHER" id="PTHR43575">
    <property type="entry name" value="PROTEIN ABCI7, CHLOROPLASTIC"/>
    <property type="match status" value="1"/>
</dbReference>
<dbReference type="SUPFAM" id="SSF101960">
    <property type="entry name" value="Stabilizer of iron transporter SufD"/>
    <property type="match status" value="1"/>
</dbReference>
<dbReference type="PANTHER" id="PTHR43575:SF1">
    <property type="entry name" value="PROTEIN ABCI7, CHLOROPLASTIC"/>
    <property type="match status" value="1"/>
</dbReference>
<organism evidence="2 3">
    <name type="scientific">Spiroplasma culicicola AES-1</name>
    <dbReference type="NCBI Taxonomy" id="1276246"/>
    <lineage>
        <taxon>Bacteria</taxon>
        <taxon>Bacillati</taxon>
        <taxon>Mycoplasmatota</taxon>
        <taxon>Mollicutes</taxon>
        <taxon>Entomoplasmatales</taxon>
        <taxon>Spiroplasmataceae</taxon>
        <taxon>Spiroplasma</taxon>
    </lineage>
</organism>
<keyword evidence="3" id="KW-1185">Reference proteome</keyword>
<accession>W6AHG6</accession>
<evidence type="ECO:0000259" key="1">
    <source>
        <dbReference type="Pfam" id="PF01458"/>
    </source>
</evidence>
<dbReference type="Pfam" id="PF01458">
    <property type="entry name" value="SUFBD_core"/>
    <property type="match status" value="1"/>
</dbReference>
<dbReference type="AlphaFoldDB" id="W6AHG6"/>
<dbReference type="HOGENOM" id="CLU_081528_1_0_14"/>
<proteinExistence type="predicted"/>
<feature type="domain" description="SUF system FeS cluster assembly SufBD core" evidence="1">
    <location>
        <begin position="38"/>
        <end position="229"/>
    </location>
</feature>
<dbReference type="InterPro" id="IPR000825">
    <property type="entry name" value="SUF_FeS_clus_asmbl_SufBD_core"/>
</dbReference>
<sequence>MIDTSKINNLIDLREQPLSNIDLSQTQKTIILLQSVDGQMDINIQENAAIDLTIIFLQDKQNNKKFDINFNLKKYAQLKLYIANLGDYNCDDNITVNLNEENSGVQYYSASILNQTLKKNSVITVRHLQRATTSDIKAYEVLKNKSQGFIRCVSDIRHGSSSSEAHQELRLLVLDKEAKADSDPVLLIDENDIVASHANAIGMLDPDQVFYLSSRGLKKEQAEELIVNGYFEPIFLNFENEYLETEMKKMLKGMI</sequence>
<dbReference type="RefSeq" id="WP_025363377.1">
    <property type="nucleotide sequence ID" value="NZ_CP006681.1"/>
</dbReference>
<reference evidence="2 3" key="1">
    <citation type="journal article" date="2014" name="Genome Biol. Evol.">
        <title>Molecular evolution of the substrate utilization strategies and putative virulence factors in mosquito-associated Spiroplasma species.</title>
        <authorList>
            <person name="Chang T.H."/>
            <person name="Lo W.S."/>
            <person name="Ku C."/>
            <person name="Chen L.L."/>
            <person name="Kuo C.H."/>
        </authorList>
    </citation>
    <scope>NUCLEOTIDE SEQUENCE [LARGE SCALE GENOMIC DNA]</scope>
    <source>
        <strain evidence="2">AES-1</strain>
    </source>
</reference>
<dbReference type="PATRIC" id="fig|1276246.3.peg.805"/>
<dbReference type="Proteomes" id="UP000019267">
    <property type="component" value="Chromosome"/>
</dbReference>
<evidence type="ECO:0000313" key="2">
    <source>
        <dbReference type="EMBL" id="AHI53149.1"/>
    </source>
</evidence>
<dbReference type="GO" id="GO:0016226">
    <property type="term" value="P:iron-sulfur cluster assembly"/>
    <property type="evidence" value="ECO:0007669"/>
    <property type="project" value="InterPro"/>
</dbReference>
<dbReference type="OrthoDB" id="388236at2"/>
<dbReference type="InterPro" id="IPR055346">
    <property type="entry name" value="Fe-S_cluster_assembly_SufBD"/>
</dbReference>
<name>W6AHG6_9MOLU</name>